<evidence type="ECO:0000313" key="3">
    <source>
        <dbReference type="Proteomes" id="UP000580474"/>
    </source>
</evidence>
<gene>
    <name evidence="2" type="ORF">BJ969_004847</name>
</gene>
<feature type="compositionally biased region" description="Low complexity" evidence="1">
    <location>
        <begin position="61"/>
        <end position="124"/>
    </location>
</feature>
<dbReference type="AlphaFoldDB" id="A0A840NR74"/>
<feature type="compositionally biased region" description="Polar residues" evidence="1">
    <location>
        <begin position="25"/>
        <end position="37"/>
    </location>
</feature>
<name>A0A840NR74_9PSEU</name>
<proteinExistence type="predicted"/>
<dbReference type="RefSeq" id="WP_184482330.1">
    <property type="nucleotide sequence ID" value="NZ_JACHIV010000001.1"/>
</dbReference>
<evidence type="ECO:0000256" key="1">
    <source>
        <dbReference type="SAM" id="MobiDB-lite"/>
    </source>
</evidence>
<feature type="region of interest" description="Disordered" evidence="1">
    <location>
        <begin position="1"/>
        <end position="183"/>
    </location>
</feature>
<reference evidence="2 3" key="1">
    <citation type="submission" date="2020-08" db="EMBL/GenBank/DDBJ databases">
        <title>Sequencing the genomes of 1000 actinobacteria strains.</title>
        <authorList>
            <person name="Klenk H.-P."/>
        </authorList>
    </citation>
    <scope>NUCLEOTIDE SEQUENCE [LARGE SCALE GENOMIC DNA]</scope>
    <source>
        <strain evidence="2 3">DSM 45582</strain>
    </source>
</reference>
<sequence length="183" mass="19892">MDPRDRADETLARARARGTFVVTPDNASSPMDASTTVRIPRTVVAAADQAPADTDSTMAIPQSARQQQRPEQRQQSQTGQQQAQAGQPQSQSQTGQQQAQSGQAQQQTGQQYSGQQQPAPQQAGQYGGRQQGQQPSSQQQHNDGYSWPAEDYGQLPPNPYQAQRGEGQFGPLGSRAARQNQQY</sequence>
<feature type="compositionally biased region" description="Low complexity" evidence="1">
    <location>
        <begin position="131"/>
        <end position="140"/>
    </location>
</feature>
<comment type="caution">
    <text evidence="2">The sequence shown here is derived from an EMBL/GenBank/DDBJ whole genome shotgun (WGS) entry which is preliminary data.</text>
</comment>
<dbReference type="Proteomes" id="UP000580474">
    <property type="component" value="Unassembled WGS sequence"/>
</dbReference>
<feature type="compositionally biased region" description="Basic and acidic residues" evidence="1">
    <location>
        <begin position="1"/>
        <end position="12"/>
    </location>
</feature>
<protein>
    <submittedName>
        <fullName evidence="2">Mg-chelatase subunit ChlI</fullName>
    </submittedName>
</protein>
<organism evidence="2 3">
    <name type="scientific">Saccharopolyspora gloriosae</name>
    <dbReference type="NCBI Taxonomy" id="455344"/>
    <lineage>
        <taxon>Bacteria</taxon>
        <taxon>Bacillati</taxon>
        <taxon>Actinomycetota</taxon>
        <taxon>Actinomycetes</taxon>
        <taxon>Pseudonocardiales</taxon>
        <taxon>Pseudonocardiaceae</taxon>
        <taxon>Saccharopolyspora</taxon>
    </lineage>
</organism>
<dbReference type="EMBL" id="JACHIV010000001">
    <property type="protein sequence ID" value="MBB5071759.1"/>
    <property type="molecule type" value="Genomic_DNA"/>
</dbReference>
<accession>A0A840NR74</accession>
<keyword evidence="3" id="KW-1185">Reference proteome</keyword>
<evidence type="ECO:0000313" key="2">
    <source>
        <dbReference type="EMBL" id="MBB5071759.1"/>
    </source>
</evidence>